<accession>A0ACC2IZY8</accession>
<proteinExistence type="predicted"/>
<protein>
    <submittedName>
        <fullName evidence="1">Uncharacterized protein</fullName>
    </submittedName>
</protein>
<dbReference type="EMBL" id="JAPESX010000549">
    <property type="protein sequence ID" value="KAJ8120760.1"/>
    <property type="molecule type" value="Genomic_DNA"/>
</dbReference>
<name>A0ACC2IZY8_9PEZI</name>
<evidence type="ECO:0000313" key="2">
    <source>
        <dbReference type="Proteomes" id="UP001153334"/>
    </source>
</evidence>
<evidence type="ECO:0000313" key="1">
    <source>
        <dbReference type="EMBL" id="KAJ8120760.1"/>
    </source>
</evidence>
<gene>
    <name evidence="1" type="ORF">ONZ43_g2616</name>
</gene>
<comment type="caution">
    <text evidence="1">The sequence shown here is derived from an EMBL/GenBank/DDBJ whole genome shotgun (WGS) entry which is preliminary data.</text>
</comment>
<sequence length="586" mass="63651">MALTLKHLNSDASFLLSFEPVIPESLAGLVTPRPFTVLLDPWIIGPSTIIHPRLSTTSHKYPACISSLAELSQPPDLVIISQHKPDHCNEATLRQLPADGKTLILAEPASARVIRSWKYFDKKKVRTIERWEDPRITGKESVIRIPVPAFQPGTGQEGEITVAFIPQKRDLAGLHGAIGITYKAPDAHDLTKSVPLGKVLTPPSTPEAHMQQSANAEMKPPVKTPMGDTFLLPPTPPISPISPISPSSLRSIRSASTLIASPTLSLYSPIFRPSTSSQNEKALPPSAFSLSRPISVIFSPHGIQYSHLAHYATSHLVAEAALPLTALLHCMDSISSPWWLGGNICAGVPFGAEIASKLGARLWISAHDGEKDVRGLTTGFLKTFRWKDEEIESVLNSRVSRIGDGQTTGQGNNEEKTKGARKSSTEILRLKCGEEILVSGTGQLWRTITSYSENTQSNLDLTKKVIVPPPPKIQAAPTGSRHKRKQGKKTLEIPVLPKVQDGMSPKKLAIYKALRTIDLIKPSPKLVLEQHVTNSLVSTLQEPKCVPVQSALGTKTERVAEIAVVDSTMPKSDPSDALSTRFEIPT</sequence>
<keyword evidence="2" id="KW-1185">Reference proteome</keyword>
<reference evidence="1" key="1">
    <citation type="submission" date="2022-11" db="EMBL/GenBank/DDBJ databases">
        <title>Genome Sequence of Nemania bipapillata.</title>
        <authorList>
            <person name="Buettner E."/>
        </authorList>
    </citation>
    <scope>NUCLEOTIDE SEQUENCE</scope>
    <source>
        <strain evidence="1">CP14</strain>
    </source>
</reference>
<dbReference type="Proteomes" id="UP001153334">
    <property type="component" value="Unassembled WGS sequence"/>
</dbReference>
<organism evidence="1 2">
    <name type="scientific">Nemania bipapillata</name>
    <dbReference type="NCBI Taxonomy" id="110536"/>
    <lineage>
        <taxon>Eukaryota</taxon>
        <taxon>Fungi</taxon>
        <taxon>Dikarya</taxon>
        <taxon>Ascomycota</taxon>
        <taxon>Pezizomycotina</taxon>
        <taxon>Sordariomycetes</taxon>
        <taxon>Xylariomycetidae</taxon>
        <taxon>Xylariales</taxon>
        <taxon>Xylariaceae</taxon>
        <taxon>Nemania</taxon>
    </lineage>
</organism>